<keyword evidence="1" id="KW-0812">Transmembrane</keyword>
<dbReference type="InterPro" id="IPR038695">
    <property type="entry name" value="Saro_0823-like_sf"/>
</dbReference>
<dbReference type="Proteomes" id="UP000030902">
    <property type="component" value="Chromosome"/>
</dbReference>
<dbReference type="AlphaFoldDB" id="A0A6S4GU32"/>
<evidence type="ECO:0008006" key="4">
    <source>
        <dbReference type="Google" id="ProtNLM"/>
    </source>
</evidence>
<dbReference type="InterPro" id="IPR003795">
    <property type="entry name" value="DUF192"/>
</dbReference>
<evidence type="ECO:0000313" key="2">
    <source>
        <dbReference type="EMBL" id="AJA06611.1"/>
    </source>
</evidence>
<protein>
    <recommendedName>
        <fullName evidence="4">DUF192 domain-containing protein</fullName>
    </recommendedName>
</protein>
<gene>
    <name evidence="2" type="ORF">TM7x_03200</name>
</gene>
<dbReference type="Gene3D" id="2.60.120.1140">
    <property type="entry name" value="Protein of unknown function DUF192"/>
    <property type="match status" value="1"/>
</dbReference>
<proteinExistence type="predicted"/>
<dbReference type="RefSeq" id="WP_052198856.1">
    <property type="nucleotide sequence ID" value="NZ_CP007496.1"/>
</dbReference>
<dbReference type="PANTHER" id="PTHR37953:SF1">
    <property type="entry name" value="UPF0127 PROTEIN MJ1496"/>
    <property type="match status" value="1"/>
</dbReference>
<keyword evidence="1" id="KW-1133">Transmembrane helix</keyword>
<dbReference type="Pfam" id="PF02643">
    <property type="entry name" value="DUF192"/>
    <property type="match status" value="1"/>
</dbReference>
<keyword evidence="3" id="KW-1185">Reference proteome</keyword>
<feature type="transmembrane region" description="Helical" evidence="1">
    <location>
        <begin position="13"/>
        <end position="34"/>
    </location>
</feature>
<evidence type="ECO:0000256" key="1">
    <source>
        <dbReference type="SAM" id="Phobius"/>
    </source>
</evidence>
<accession>A0A6S4GU32</accession>
<evidence type="ECO:0000313" key="3">
    <source>
        <dbReference type="Proteomes" id="UP000030902"/>
    </source>
</evidence>
<sequence>MDESRHLTAIQTAIKWFFVCGILAVIGGAVFCVFQSVSPKTEIVYLNKTMLRAEIADNEDSRRKGLADRLGIEDNYAMLFVFDSVDRHQMWMKDMKFSVDIIWINEKKRIVHVQHNVKPDAEPYEKYKPPVPAKYVLEVKAGIAKRASATVGSVVKFDLEDNK</sequence>
<organism evidence="2 3">
    <name type="scientific">Candidatus Nanosynbacter lyticus</name>
    <dbReference type="NCBI Taxonomy" id="2093824"/>
    <lineage>
        <taxon>Bacteria</taxon>
        <taxon>Candidatus Saccharimonadota</taxon>
        <taxon>Candidatus Saccharimonadia</taxon>
        <taxon>Candidatus Nanosynbacterales</taxon>
        <taxon>Candidatus Nanosynbacteraceae</taxon>
        <taxon>Candidatus Nanosynbacter</taxon>
    </lineage>
</organism>
<keyword evidence="1" id="KW-0472">Membrane</keyword>
<reference evidence="2 3" key="1">
    <citation type="journal article" date="2015" name="Proc. Natl. Acad. Sci. U.S.A.">
        <title>Cultivation of a human-associated TM7 phylotype reveals a reduced genome and epibiotic parasitic lifestyle.</title>
        <authorList>
            <person name="He X."/>
            <person name="McLean J.S."/>
            <person name="Edlund A."/>
            <person name="Yooseph S."/>
            <person name="Hall A.P."/>
            <person name="Liu S.Y."/>
            <person name="Dorrestein P.C."/>
            <person name="Esquenazi E."/>
            <person name="Hunter R.C."/>
            <person name="Cheng G."/>
            <person name="Nelson K.E."/>
            <person name="Lux R."/>
            <person name="Shi W."/>
        </authorList>
    </citation>
    <scope>NUCLEOTIDE SEQUENCE [LARGE SCALE GENOMIC DNA]</scope>
    <source>
        <strain evidence="2 3">TM7x</strain>
    </source>
</reference>
<dbReference type="PANTHER" id="PTHR37953">
    <property type="entry name" value="UPF0127 PROTEIN MJ1496"/>
    <property type="match status" value="1"/>
</dbReference>
<dbReference type="EMBL" id="CP007496">
    <property type="protein sequence ID" value="AJA06611.1"/>
    <property type="molecule type" value="Genomic_DNA"/>
</dbReference>
<dbReference type="KEGG" id="sox:TM7x_03200"/>
<name>A0A6S4GU32_9BACT</name>